<keyword evidence="3" id="KW-1185">Reference proteome</keyword>
<dbReference type="PANTHER" id="PTHR13484">
    <property type="entry name" value="FIP1-LIKE 1 PROTEIN"/>
    <property type="match status" value="1"/>
</dbReference>
<feature type="compositionally biased region" description="Basic and acidic residues" evidence="1">
    <location>
        <begin position="22"/>
        <end position="67"/>
    </location>
</feature>
<feature type="compositionally biased region" description="Basic and acidic residues" evidence="1">
    <location>
        <begin position="103"/>
        <end position="163"/>
    </location>
</feature>
<feature type="region of interest" description="Disordered" evidence="1">
    <location>
        <begin position="396"/>
        <end position="495"/>
    </location>
</feature>
<dbReference type="PANTHER" id="PTHR13484:SF0">
    <property type="entry name" value="PRE-MRNA 3'-END-PROCESSING FACTOR FIP1"/>
    <property type="match status" value="1"/>
</dbReference>
<feature type="compositionally biased region" description="Acidic residues" evidence="1">
    <location>
        <begin position="397"/>
        <end position="406"/>
    </location>
</feature>
<dbReference type="Proteomes" id="UP000018936">
    <property type="component" value="Unassembled WGS sequence"/>
</dbReference>
<evidence type="ECO:0000256" key="1">
    <source>
        <dbReference type="SAM" id="MobiDB-lite"/>
    </source>
</evidence>
<organism evidence="2 3">
    <name type="scientific">Ophiophagus hannah</name>
    <name type="common">King cobra</name>
    <name type="synonym">Naja hannah</name>
    <dbReference type="NCBI Taxonomy" id="8665"/>
    <lineage>
        <taxon>Eukaryota</taxon>
        <taxon>Metazoa</taxon>
        <taxon>Chordata</taxon>
        <taxon>Craniata</taxon>
        <taxon>Vertebrata</taxon>
        <taxon>Euteleostomi</taxon>
        <taxon>Lepidosauria</taxon>
        <taxon>Squamata</taxon>
        <taxon>Bifurcata</taxon>
        <taxon>Unidentata</taxon>
        <taxon>Episquamata</taxon>
        <taxon>Toxicofera</taxon>
        <taxon>Serpentes</taxon>
        <taxon>Colubroidea</taxon>
        <taxon>Elapidae</taxon>
        <taxon>Elapinae</taxon>
        <taxon>Ophiophagus</taxon>
    </lineage>
</organism>
<dbReference type="AlphaFoldDB" id="V8P020"/>
<comment type="caution">
    <text evidence="2">The sequence shown here is derived from an EMBL/GenBank/DDBJ whole genome shotgun (WGS) entry which is preliminary data.</text>
</comment>
<feature type="compositionally biased region" description="Basic residues" evidence="1">
    <location>
        <begin position="480"/>
        <end position="495"/>
    </location>
</feature>
<evidence type="ECO:0000313" key="3">
    <source>
        <dbReference type="Proteomes" id="UP000018936"/>
    </source>
</evidence>
<name>V8P020_OPHHA</name>
<protein>
    <submittedName>
        <fullName evidence="2">Uncharacterized protein</fullName>
    </submittedName>
</protein>
<sequence length="495" mass="56400">MPRAPVQTRIPFPCSSPQDLLEEGRKEGKKEGETERGRRGGRKERENKKEERKKGREEERKEREREREKRKRRKEGRNKGSAPQKLRVWVLLTPQVGCECRRGTRVEGGREGGRETERQRERRGREGERGRERETEREKEREGDKETERQRGREREREREKRSGSLISSGFEWSSPKWQKFGETIPQILLCGPSATFLAWILVLLRPSWDPPMRPDMTRPLLPSSRSPASSSKAGPTFRSWTAVIPLVQSKLGLVGQTSPGTEKGSIKKAGNILCSFLSGFRLREEGGAPMGTETHLCGGNSSWQSLPTNAIQEWFGRGWGGGLPFICFINKASLWMALTPLSASASTTTPIYFYTVRLSFSLLFIHRGSLFSASCPQLIKSEGIDLIEFLSFGEREGEEEEGEGKEEEKEEGKGRKRRRGRKRKEEEGEGKGRKRKGRKGKEKGKGRKRKEREGRGRKGKGKERKRKGREGKKEEGKGKKGKEKGKRRKGRGKG</sequence>
<accession>V8P020</accession>
<gene>
    <name evidence="2" type="ORF">L345_07022</name>
</gene>
<feature type="compositionally biased region" description="Basic residues" evidence="1">
    <location>
        <begin position="433"/>
        <end position="451"/>
    </location>
</feature>
<dbReference type="GO" id="GO:0005847">
    <property type="term" value="C:mRNA cleavage and polyadenylation specificity factor complex"/>
    <property type="evidence" value="ECO:0007669"/>
    <property type="project" value="TreeGrafter"/>
</dbReference>
<feature type="compositionally biased region" description="Basic residues" evidence="1">
    <location>
        <begin position="458"/>
        <end position="471"/>
    </location>
</feature>
<feature type="non-terminal residue" evidence="2">
    <location>
        <position position="1"/>
    </location>
</feature>
<reference evidence="2 3" key="1">
    <citation type="journal article" date="2013" name="Proc. Natl. Acad. Sci. U.S.A.">
        <title>The king cobra genome reveals dynamic gene evolution and adaptation in the snake venom system.</title>
        <authorList>
            <person name="Vonk F.J."/>
            <person name="Casewell N.R."/>
            <person name="Henkel C.V."/>
            <person name="Heimberg A.M."/>
            <person name="Jansen H.J."/>
            <person name="McCleary R.J."/>
            <person name="Kerkkamp H.M."/>
            <person name="Vos R.A."/>
            <person name="Guerreiro I."/>
            <person name="Calvete J.J."/>
            <person name="Wuster W."/>
            <person name="Woods A.E."/>
            <person name="Logan J.M."/>
            <person name="Harrison R.A."/>
            <person name="Castoe T.A."/>
            <person name="de Koning A.P."/>
            <person name="Pollock D.D."/>
            <person name="Yandell M."/>
            <person name="Calderon D."/>
            <person name="Renjifo C."/>
            <person name="Currier R.B."/>
            <person name="Salgado D."/>
            <person name="Pla D."/>
            <person name="Sanz L."/>
            <person name="Hyder A.S."/>
            <person name="Ribeiro J.M."/>
            <person name="Arntzen J.W."/>
            <person name="van den Thillart G.E."/>
            <person name="Boetzer M."/>
            <person name="Pirovano W."/>
            <person name="Dirks R.P."/>
            <person name="Spaink H.P."/>
            <person name="Duboule D."/>
            <person name="McGlinn E."/>
            <person name="Kini R.M."/>
            <person name="Richardson M.K."/>
        </authorList>
    </citation>
    <scope>NUCLEOTIDE SEQUENCE</scope>
    <source>
        <tissue evidence="2">Blood</tissue>
    </source>
</reference>
<proteinExistence type="predicted"/>
<dbReference type="InterPro" id="IPR051187">
    <property type="entry name" value="Pre-mRNA_3'-end_processing_reg"/>
</dbReference>
<dbReference type="EMBL" id="AZIM01001365">
    <property type="protein sequence ID" value="ETE67192.1"/>
    <property type="molecule type" value="Genomic_DNA"/>
</dbReference>
<evidence type="ECO:0000313" key="2">
    <source>
        <dbReference type="EMBL" id="ETE67192.1"/>
    </source>
</evidence>
<feature type="region of interest" description="Disordered" evidence="1">
    <location>
        <begin position="103"/>
        <end position="165"/>
    </location>
</feature>
<feature type="region of interest" description="Disordered" evidence="1">
    <location>
        <begin position="1"/>
        <end position="88"/>
    </location>
</feature>